<proteinExistence type="inferred from homology"/>
<feature type="region of interest" description="Disordered" evidence="11">
    <location>
        <begin position="1"/>
        <end position="23"/>
    </location>
</feature>
<comment type="cofactor">
    <cofactor evidence="1">
        <name>FAD</name>
        <dbReference type="ChEBI" id="CHEBI:57692"/>
    </cofactor>
</comment>
<keyword evidence="6" id="KW-0274">FAD</keyword>
<dbReference type="EMBL" id="NMVQ01000002">
    <property type="protein sequence ID" value="OYO24735.1"/>
    <property type="molecule type" value="Genomic_DNA"/>
</dbReference>
<dbReference type="InterPro" id="IPR006091">
    <property type="entry name" value="Acyl-CoA_Oxase/DH_mid-dom"/>
</dbReference>
<dbReference type="GO" id="GO:0071949">
    <property type="term" value="F:FAD binding"/>
    <property type="evidence" value="ECO:0007669"/>
    <property type="project" value="InterPro"/>
</dbReference>
<evidence type="ECO:0000256" key="1">
    <source>
        <dbReference type="ARBA" id="ARBA00001974"/>
    </source>
</evidence>
<name>A0A255HAQ8_9ACTN</name>
<evidence type="ECO:0000259" key="12">
    <source>
        <dbReference type="Pfam" id="PF01756"/>
    </source>
</evidence>
<dbReference type="OrthoDB" id="1144545at2"/>
<dbReference type="FunFam" id="1.20.140.10:FF:000010">
    <property type="entry name" value="Acyl-coenzyme A oxidase"/>
    <property type="match status" value="1"/>
</dbReference>
<comment type="similarity">
    <text evidence="3">Belongs to the acyl-CoA oxidase family.</text>
</comment>
<dbReference type="Gene3D" id="1.20.140.10">
    <property type="entry name" value="Butyryl-CoA Dehydrogenase, subunit A, domain 3"/>
    <property type="match status" value="2"/>
</dbReference>
<dbReference type="InterPro" id="IPR055060">
    <property type="entry name" value="ACOX_C_alpha1"/>
</dbReference>
<dbReference type="AlphaFoldDB" id="A0A255HAQ8"/>
<reference evidence="15 16" key="1">
    <citation type="submission" date="2017-07" db="EMBL/GenBank/DDBJ databases">
        <title>Draft whole genome sequences of clinical Proprionibacteriaceae strains.</title>
        <authorList>
            <person name="Bernier A.-M."/>
            <person name="Bernard K."/>
            <person name="Domingo M.-C."/>
        </authorList>
    </citation>
    <scope>NUCLEOTIDE SEQUENCE [LARGE SCALE GENOMIC DNA]</scope>
    <source>
        <strain evidence="15 16">NML 130396</strain>
    </source>
</reference>
<dbReference type="Pfam" id="PF02770">
    <property type="entry name" value="Acyl-CoA_dh_M"/>
    <property type="match status" value="1"/>
</dbReference>
<dbReference type="FunFam" id="2.40.110.10:FF:000005">
    <property type="entry name" value="Acyl-coenzyme A oxidase"/>
    <property type="match status" value="1"/>
</dbReference>
<dbReference type="FunFam" id="1.20.140.10:FF:000007">
    <property type="entry name" value="Acyl-coenzyme A oxidase"/>
    <property type="match status" value="1"/>
</dbReference>
<organism evidence="15 16">
    <name type="scientific">Enemella dayhoffiae</name>
    <dbReference type="NCBI Taxonomy" id="2016507"/>
    <lineage>
        <taxon>Bacteria</taxon>
        <taxon>Bacillati</taxon>
        <taxon>Actinomycetota</taxon>
        <taxon>Actinomycetes</taxon>
        <taxon>Propionibacteriales</taxon>
        <taxon>Propionibacteriaceae</taxon>
        <taxon>Enemella</taxon>
    </lineage>
</organism>
<evidence type="ECO:0000256" key="6">
    <source>
        <dbReference type="ARBA" id="ARBA00022827"/>
    </source>
</evidence>
<dbReference type="GO" id="GO:0055088">
    <property type="term" value="P:lipid homeostasis"/>
    <property type="evidence" value="ECO:0007669"/>
    <property type="project" value="TreeGrafter"/>
</dbReference>
<evidence type="ECO:0000256" key="2">
    <source>
        <dbReference type="ARBA" id="ARBA00004275"/>
    </source>
</evidence>
<evidence type="ECO:0000256" key="5">
    <source>
        <dbReference type="ARBA" id="ARBA00022630"/>
    </source>
</evidence>
<keyword evidence="10" id="KW-0576">Peroxisome</keyword>
<dbReference type="InterPro" id="IPR036250">
    <property type="entry name" value="AcylCo_DH-like_C"/>
</dbReference>
<evidence type="ECO:0000313" key="16">
    <source>
        <dbReference type="Proteomes" id="UP000216311"/>
    </source>
</evidence>
<dbReference type="InterPro" id="IPR002655">
    <property type="entry name" value="Acyl-CoA_oxidase_C"/>
</dbReference>
<dbReference type="PIRSF" id="PIRSF000168">
    <property type="entry name" value="Acyl-CoA_oxidase"/>
    <property type="match status" value="1"/>
</dbReference>
<evidence type="ECO:0000256" key="3">
    <source>
        <dbReference type="ARBA" id="ARBA00006288"/>
    </source>
</evidence>
<dbReference type="EC" id="1.3.3.6" evidence="4"/>
<comment type="caution">
    <text evidence="15">The sequence shown here is derived from an EMBL/GenBank/DDBJ whole genome shotgun (WGS) entry which is preliminary data.</text>
</comment>
<keyword evidence="16" id="KW-1185">Reference proteome</keyword>
<protein>
    <recommendedName>
        <fullName evidence="4">acyl-CoA oxidase</fullName>
        <ecNumber evidence="4">1.3.3.6</ecNumber>
    </recommendedName>
</protein>
<dbReference type="Pfam" id="PF22924">
    <property type="entry name" value="ACOX_C_alpha1"/>
    <property type="match status" value="1"/>
</dbReference>
<dbReference type="Gene3D" id="2.40.110.10">
    <property type="entry name" value="Butyryl-CoA Dehydrogenase, subunit A, domain 2"/>
    <property type="match status" value="1"/>
</dbReference>
<evidence type="ECO:0000256" key="8">
    <source>
        <dbReference type="ARBA" id="ARBA00023002"/>
    </source>
</evidence>
<feature type="domain" description="Acyl-CoA oxidase C-terminal" evidence="12">
    <location>
        <begin position="474"/>
        <end position="608"/>
    </location>
</feature>
<dbReference type="SUPFAM" id="SSF56645">
    <property type="entry name" value="Acyl-CoA dehydrogenase NM domain-like"/>
    <property type="match status" value="1"/>
</dbReference>
<keyword evidence="9" id="KW-0443">Lipid metabolism</keyword>
<comment type="subcellular location">
    <subcellularLocation>
        <location evidence="2">Peroxisome</location>
    </subcellularLocation>
</comment>
<dbReference type="GO" id="GO:0005504">
    <property type="term" value="F:fatty acid binding"/>
    <property type="evidence" value="ECO:0007669"/>
    <property type="project" value="TreeGrafter"/>
</dbReference>
<feature type="domain" description="Acyl-CoA oxidase/dehydrogenase middle" evidence="13">
    <location>
        <begin position="111"/>
        <end position="220"/>
    </location>
</feature>
<keyword evidence="8" id="KW-0560">Oxidoreductase</keyword>
<accession>A0A255HAQ8</accession>
<dbReference type="GO" id="GO:0033540">
    <property type="term" value="P:fatty acid beta-oxidation using acyl-CoA oxidase"/>
    <property type="evidence" value="ECO:0007669"/>
    <property type="project" value="TreeGrafter"/>
</dbReference>
<evidence type="ECO:0000259" key="13">
    <source>
        <dbReference type="Pfam" id="PF02770"/>
    </source>
</evidence>
<dbReference type="Pfam" id="PF01756">
    <property type="entry name" value="ACOX"/>
    <property type="match status" value="1"/>
</dbReference>
<feature type="domain" description="Acyl-CoA oxidase C-alpha1" evidence="14">
    <location>
        <begin position="256"/>
        <end position="418"/>
    </location>
</feature>
<dbReference type="PANTHER" id="PTHR10909">
    <property type="entry name" value="ELECTRON TRANSPORT OXIDOREDUCTASE"/>
    <property type="match status" value="1"/>
</dbReference>
<evidence type="ECO:0000256" key="11">
    <source>
        <dbReference type="SAM" id="MobiDB-lite"/>
    </source>
</evidence>
<keyword evidence="7" id="KW-0276">Fatty acid metabolism</keyword>
<evidence type="ECO:0000256" key="7">
    <source>
        <dbReference type="ARBA" id="ARBA00022832"/>
    </source>
</evidence>
<dbReference type="InterPro" id="IPR009100">
    <property type="entry name" value="AcylCoA_DH/oxidase_NM_dom_sf"/>
</dbReference>
<evidence type="ECO:0000256" key="4">
    <source>
        <dbReference type="ARBA" id="ARBA00012870"/>
    </source>
</evidence>
<evidence type="ECO:0000256" key="9">
    <source>
        <dbReference type="ARBA" id="ARBA00023098"/>
    </source>
</evidence>
<evidence type="ECO:0000259" key="14">
    <source>
        <dbReference type="Pfam" id="PF22924"/>
    </source>
</evidence>
<dbReference type="InterPro" id="IPR046373">
    <property type="entry name" value="Acyl-CoA_Oxase/DH_mid-dom_sf"/>
</dbReference>
<dbReference type="SUPFAM" id="SSF47203">
    <property type="entry name" value="Acyl-CoA dehydrogenase C-terminal domain-like"/>
    <property type="match status" value="2"/>
</dbReference>
<dbReference type="InterPro" id="IPR012258">
    <property type="entry name" value="Acyl-CoA_oxidase"/>
</dbReference>
<dbReference type="GO" id="GO:0003997">
    <property type="term" value="F:acyl-CoA oxidase activity"/>
    <property type="evidence" value="ECO:0007669"/>
    <property type="project" value="UniProtKB-EC"/>
</dbReference>
<dbReference type="Proteomes" id="UP000216311">
    <property type="component" value="Unassembled WGS sequence"/>
</dbReference>
<gene>
    <name evidence="15" type="ORF">CGZ93_03140</name>
</gene>
<dbReference type="PANTHER" id="PTHR10909:SF382">
    <property type="entry name" value="ACYL-COENZYME A OXIDASE"/>
    <property type="match status" value="1"/>
</dbReference>
<evidence type="ECO:0000313" key="15">
    <source>
        <dbReference type="EMBL" id="OYO24735.1"/>
    </source>
</evidence>
<sequence>MRDRFRELGDQAPAPPRTELGPEAYRDWTDEAMRWVAGTGVPALGFPVQMGGTGDYGAAVTGFEMLGHGDLSLTVKAGVHWGLFGGAVANLGTGRHHHLGAAIIDATLPGCFAMTETGHGSDVQSLETTATFAPDTDELVIHSPTPSARKDYIGGAARSARMAAVFAQLVVAGESEGVHCVLVPIRDEQGNPMPGVTISDCGGKGGLSGVDNGRILFDRVRVPRTNLLGRYGDIDDQGRYHSPIESRGRRFFTMLGTLVRGRISVAGSAGSATRSALEIATKYAEQRTQFQAPGSDTEITLLDYRTHQRALLPRIATAYALMFAQNDLVSRMHDVQVQTADGEVSEADQRAVETMAAGIKAYATAFANDTIQTCREACGGAGYLTANRLVTLRADTDVFATFEGDNTVLLQLVAKSLVTSLQRSFGAMDTLDVVRFGSRMVAEAVVEQTSIRGLVQRFKDVWSDRLPYTERAEQLHLFADRETHLLEGLARRLRRATAPGADAFAVANAAQDHLVEAAKAHVERNVLEAFVAGIEACQDADTRILLERVCDLYALSVLERHRAWYLEHDRLTPERSKALIGAVNDLCAELRPHARTLVEGFGIPNRWLGTEMMGVEAI</sequence>
<keyword evidence="5" id="KW-0285">Flavoprotein</keyword>
<evidence type="ECO:0000256" key="10">
    <source>
        <dbReference type="ARBA" id="ARBA00023140"/>
    </source>
</evidence>